<dbReference type="AlphaFoldDB" id="A0A327YY48"/>
<evidence type="ECO:0000256" key="1">
    <source>
        <dbReference type="SAM" id="MobiDB-lite"/>
    </source>
</evidence>
<protein>
    <submittedName>
        <fullName evidence="4">D-alanyl-D-alanine carboxypeptidase</fullName>
    </submittedName>
</protein>
<dbReference type="PANTHER" id="PTHR34385">
    <property type="entry name" value="D-ALANYL-D-ALANINE CARBOXYPEPTIDASE"/>
    <property type="match status" value="1"/>
</dbReference>
<proteinExistence type="predicted"/>
<sequence>MVVFNVSTAVKRRIRTTALTAGPALMLIMAAAVPAQAAGIPAEAAAENALSGAITPDVSVAKSAGTSYATAMLNKLGRQAHLERVAAQLPTLRQLAAARATEADSARKAQTATAASVTRASTADTAARAKLASAKRAVTLAKKTLTAAKKQRPYSSTRVAKATKAKTTAENAVRTRAATVTTTASALSAARKTNTTAVGTLNAATATYQSAAKKVSNAQLAIKAWPAERAALAAQAASLSQQVVTQSRTAFSTVNVYGVTVNRVVAYQFQHMIDDAAKAGVKLSGGGFRTKQQQIALRTANGCPDVWTAPASSCRVPTAIPGRSLHEVGLAIDMTADGKSMNTRKSAGFKWMAAHAGNYGFVNLPSEPWHWSITGG</sequence>
<comment type="caution">
    <text evidence="4">The sequence shown here is derived from an EMBL/GenBank/DDBJ whole genome shotgun (WGS) entry which is preliminary data.</text>
</comment>
<dbReference type="SUPFAM" id="SSF55166">
    <property type="entry name" value="Hedgehog/DD-peptidase"/>
    <property type="match status" value="1"/>
</dbReference>
<feature type="signal peptide" evidence="2">
    <location>
        <begin position="1"/>
        <end position="37"/>
    </location>
</feature>
<keyword evidence="4" id="KW-0645">Protease</keyword>
<feature type="chain" id="PRO_5016268982" evidence="2">
    <location>
        <begin position="38"/>
        <end position="376"/>
    </location>
</feature>
<reference evidence="4 5" key="1">
    <citation type="submission" date="2018-06" db="EMBL/GenBank/DDBJ databases">
        <title>Genomic Encyclopedia of Type Strains, Phase III (KMG-III): the genomes of soil and plant-associated and newly described type strains.</title>
        <authorList>
            <person name="Whitman W."/>
        </authorList>
    </citation>
    <scope>NUCLEOTIDE SEQUENCE [LARGE SCALE GENOMIC DNA]</scope>
    <source>
        <strain evidence="4 5">CGMCC 4.7090</strain>
    </source>
</reference>
<feature type="domain" description="D-alanyl-D-alanine carboxypeptidase-like core" evidence="3">
    <location>
        <begin position="261"/>
        <end position="373"/>
    </location>
</feature>
<dbReference type="Gene3D" id="3.30.1380.10">
    <property type="match status" value="1"/>
</dbReference>
<evidence type="ECO:0000256" key="2">
    <source>
        <dbReference type="SAM" id="SignalP"/>
    </source>
</evidence>
<organism evidence="4 5">
    <name type="scientific">Actinoplanes lutulentus</name>
    <dbReference type="NCBI Taxonomy" id="1287878"/>
    <lineage>
        <taxon>Bacteria</taxon>
        <taxon>Bacillati</taxon>
        <taxon>Actinomycetota</taxon>
        <taxon>Actinomycetes</taxon>
        <taxon>Micromonosporales</taxon>
        <taxon>Micromonosporaceae</taxon>
        <taxon>Actinoplanes</taxon>
    </lineage>
</organism>
<feature type="region of interest" description="Disordered" evidence="1">
    <location>
        <begin position="149"/>
        <end position="170"/>
    </location>
</feature>
<name>A0A327YY48_9ACTN</name>
<gene>
    <name evidence="4" type="ORF">B0I29_128104</name>
</gene>
<dbReference type="Proteomes" id="UP000249341">
    <property type="component" value="Unassembled WGS sequence"/>
</dbReference>
<keyword evidence="4" id="KW-0121">Carboxypeptidase</keyword>
<dbReference type="GO" id="GO:0004180">
    <property type="term" value="F:carboxypeptidase activity"/>
    <property type="evidence" value="ECO:0007669"/>
    <property type="project" value="UniProtKB-KW"/>
</dbReference>
<keyword evidence="4" id="KW-0378">Hydrolase</keyword>
<feature type="compositionally biased region" description="Low complexity" evidence="1">
    <location>
        <begin position="160"/>
        <end position="170"/>
    </location>
</feature>
<dbReference type="GO" id="GO:0006508">
    <property type="term" value="P:proteolysis"/>
    <property type="evidence" value="ECO:0007669"/>
    <property type="project" value="InterPro"/>
</dbReference>
<accession>A0A327YY48</accession>
<dbReference type="InterPro" id="IPR009045">
    <property type="entry name" value="Zn_M74/Hedgehog-like"/>
</dbReference>
<keyword evidence="2" id="KW-0732">Signal</keyword>
<evidence type="ECO:0000313" key="4">
    <source>
        <dbReference type="EMBL" id="RAK26254.1"/>
    </source>
</evidence>
<dbReference type="EMBL" id="QLMJ01000028">
    <property type="protein sequence ID" value="RAK26254.1"/>
    <property type="molecule type" value="Genomic_DNA"/>
</dbReference>
<evidence type="ECO:0000259" key="3">
    <source>
        <dbReference type="Pfam" id="PF02557"/>
    </source>
</evidence>
<evidence type="ECO:0000313" key="5">
    <source>
        <dbReference type="Proteomes" id="UP000249341"/>
    </source>
</evidence>
<dbReference type="InterPro" id="IPR052179">
    <property type="entry name" value="DD-CPase-like"/>
</dbReference>
<dbReference type="PANTHER" id="PTHR34385:SF1">
    <property type="entry name" value="PEPTIDOGLYCAN L-ALANYL-D-GLUTAMATE ENDOPEPTIDASE CWLK"/>
    <property type="match status" value="1"/>
</dbReference>
<dbReference type="CDD" id="cd14814">
    <property type="entry name" value="Peptidase_M15"/>
    <property type="match status" value="1"/>
</dbReference>
<dbReference type="InterPro" id="IPR003709">
    <property type="entry name" value="VanY-like_core_dom"/>
</dbReference>
<keyword evidence="5" id="KW-1185">Reference proteome</keyword>
<dbReference type="Pfam" id="PF02557">
    <property type="entry name" value="VanY"/>
    <property type="match status" value="1"/>
</dbReference>